<comment type="caution">
    <text evidence="4">The sequence shown here is derived from an EMBL/GenBank/DDBJ whole genome shotgun (WGS) entry which is preliminary data.</text>
</comment>
<accession>A0A8J6M402</accession>
<name>A0A8J6M402_9FIRM</name>
<evidence type="ECO:0000313" key="5">
    <source>
        <dbReference type="Proteomes" id="UP000661435"/>
    </source>
</evidence>
<evidence type="ECO:0000256" key="1">
    <source>
        <dbReference type="ARBA" id="ARBA00023004"/>
    </source>
</evidence>
<evidence type="ECO:0000256" key="2">
    <source>
        <dbReference type="ARBA" id="ARBA00023239"/>
    </source>
</evidence>
<dbReference type="CDD" id="cd01355">
    <property type="entry name" value="AcnX"/>
    <property type="match status" value="1"/>
</dbReference>
<organism evidence="4 5">
    <name type="scientific">Lawsonibacter hominis</name>
    <dbReference type="NCBI Taxonomy" id="2763053"/>
    <lineage>
        <taxon>Bacteria</taxon>
        <taxon>Bacillati</taxon>
        <taxon>Bacillota</taxon>
        <taxon>Clostridia</taxon>
        <taxon>Eubacteriales</taxon>
        <taxon>Oscillospiraceae</taxon>
        <taxon>Lawsonibacter</taxon>
    </lineage>
</organism>
<gene>
    <name evidence="4" type="ORF">H8S57_00065</name>
</gene>
<dbReference type="InterPro" id="IPR007506">
    <property type="entry name" value="PMDh-L-like_dom"/>
</dbReference>
<evidence type="ECO:0000313" key="4">
    <source>
        <dbReference type="EMBL" id="MBC5732122.1"/>
    </source>
</evidence>
<dbReference type="Pfam" id="PF04412">
    <property type="entry name" value="AcnX"/>
    <property type="match status" value="1"/>
</dbReference>
<sequence length="404" mass="43883">MHLTAEEQKMLDGAYGETVRRSMKVLVALGEIYGADHMIEVKNVHSPGVSYRVAGDAGLGYVEDASKDAVFQVPMTLNTIGIDEKDWKQIGFPEDFSCKQLELSRAYEKMGAIPTNSCTPYLNGNLPMFGEHVAWGESSAVAFVNSVIGARTNREGGPTALAAAITGRVPAYGYHLDENRKGTHLIRVEVDLKTDKDFAVLGYFGGKLAGKDVPVFEGIKRRPTLEQFKALGAALASAGAVALYHVVGFTPEAPTKQDVIGDEIQPVVFDQAAYDKVCEKFSQKGPIDFVVLGCPHVSIREFEEIAGLVRGKRLNSDLWVCTSRMVRELAERMGFVEDIQAAGGEIICDTCPVLCCTLTQRGYKTVATNSGKMAHYAPGLWNLQPVLLNTAECIQAAIDGKWGE</sequence>
<keyword evidence="2" id="KW-0456">Lyase</keyword>
<evidence type="ECO:0000259" key="3">
    <source>
        <dbReference type="Pfam" id="PF04412"/>
    </source>
</evidence>
<dbReference type="Proteomes" id="UP000661435">
    <property type="component" value="Unassembled WGS sequence"/>
</dbReference>
<keyword evidence="1" id="KW-0408">Iron</keyword>
<dbReference type="GO" id="GO:0016829">
    <property type="term" value="F:lyase activity"/>
    <property type="evidence" value="ECO:0007669"/>
    <property type="project" value="UniProtKB-KW"/>
</dbReference>
<dbReference type="AlphaFoldDB" id="A0A8J6M402"/>
<keyword evidence="5" id="KW-1185">Reference proteome</keyword>
<dbReference type="PANTHER" id="PTHR36577">
    <property type="entry name" value="DUF521 DOMAIN PROTEIN (AFU_ORTHOLOGUE AFUA_6G00490)"/>
    <property type="match status" value="1"/>
</dbReference>
<dbReference type="RefSeq" id="WP_186906087.1">
    <property type="nucleotide sequence ID" value="NZ_JACOPP010000001.1"/>
</dbReference>
<dbReference type="EMBL" id="JACOPP010000001">
    <property type="protein sequence ID" value="MBC5732122.1"/>
    <property type="molecule type" value="Genomic_DNA"/>
</dbReference>
<reference evidence="4" key="1">
    <citation type="submission" date="2020-08" db="EMBL/GenBank/DDBJ databases">
        <title>Genome public.</title>
        <authorList>
            <person name="Liu C."/>
            <person name="Sun Q."/>
        </authorList>
    </citation>
    <scope>NUCLEOTIDE SEQUENCE</scope>
    <source>
        <strain evidence="4">NSJ-51</strain>
    </source>
</reference>
<dbReference type="PANTHER" id="PTHR36577:SF3">
    <property type="entry name" value="DUF521 DOMAIN PROTEIN (AFU_ORTHOLOGUE AFUA_6G00490)"/>
    <property type="match status" value="1"/>
</dbReference>
<feature type="domain" description="Phosphomevalonate dehydratase large subunit-like" evidence="3">
    <location>
        <begin position="1"/>
        <end position="395"/>
    </location>
</feature>
<protein>
    <submittedName>
        <fullName evidence="4">Aconitase X catalytic domain-containing protein</fullName>
    </submittedName>
</protein>
<proteinExistence type="predicted"/>